<dbReference type="KEGG" id="aram:KAR29_09980"/>
<proteinExistence type="predicted"/>
<protein>
    <submittedName>
        <fullName evidence="1">Uncharacterized protein</fullName>
    </submittedName>
</protein>
<dbReference type="AlphaFoldDB" id="A0A9Q7A603"/>
<keyword evidence="2" id="KW-1185">Reference proteome</keyword>
<dbReference type="Proteomes" id="UP000671879">
    <property type="component" value="Chromosome"/>
</dbReference>
<dbReference type="RefSeq" id="WP_274372850.1">
    <property type="nucleotide sequence ID" value="NZ_CP072943.1"/>
</dbReference>
<accession>A0A9Q7A603</accession>
<dbReference type="EMBL" id="CP072943">
    <property type="protein sequence ID" value="QTX31680.1"/>
    <property type="molecule type" value="Genomic_DNA"/>
</dbReference>
<gene>
    <name evidence="1" type="ORF">KAR29_09980</name>
</gene>
<organism evidence="1 2">
    <name type="scientific">Aminithiophilus ramosus</name>
    <dbReference type="NCBI Taxonomy" id="3029084"/>
    <lineage>
        <taxon>Bacteria</taxon>
        <taxon>Thermotogati</taxon>
        <taxon>Synergistota</taxon>
        <taxon>Synergistia</taxon>
        <taxon>Synergistales</taxon>
        <taxon>Aminithiophilaceae</taxon>
        <taxon>Aminithiophilus</taxon>
    </lineage>
</organism>
<reference evidence="2" key="1">
    <citation type="submission" date="2021-04" db="EMBL/GenBank/DDBJ databases">
        <title>A novel Synergistetes isolate from a pyrite-forming mixed culture.</title>
        <authorList>
            <person name="Bunk B."/>
            <person name="Sproer C."/>
            <person name="Spring S."/>
            <person name="Pester M."/>
        </authorList>
    </citation>
    <scope>NUCLEOTIDE SEQUENCE [LARGE SCALE GENOMIC DNA]</scope>
    <source>
        <strain evidence="2">J.5.4.2-T.3.5.2</strain>
    </source>
</reference>
<evidence type="ECO:0000313" key="1">
    <source>
        <dbReference type="EMBL" id="QTX31680.1"/>
    </source>
</evidence>
<sequence length="91" mass="10297">MFCRLIHDLERRHLSVEALGLACRYLETEEFPPEVVERALDESVRLGRSGRLRVGAELFSAVLEALWEEAALPPAGRESAFPVEQSARWTC</sequence>
<name>A0A9Q7A603_9BACT</name>
<evidence type="ECO:0000313" key="2">
    <source>
        <dbReference type="Proteomes" id="UP000671879"/>
    </source>
</evidence>